<gene>
    <name evidence="2" type="ORF">FRACYDRAFT_162648</name>
</gene>
<dbReference type="EMBL" id="KV784372">
    <property type="protein sequence ID" value="OEU10369.1"/>
    <property type="molecule type" value="Genomic_DNA"/>
</dbReference>
<dbReference type="PANTHER" id="PTHR33418:SF1">
    <property type="entry name" value="HELICASE-ASSOCIATED DOMAIN-CONTAINING PROTEIN"/>
    <property type="match status" value="1"/>
</dbReference>
<name>A0A1E7EX06_9STRA</name>
<dbReference type="InParanoid" id="A0A1E7EX06"/>
<dbReference type="InterPro" id="IPR005114">
    <property type="entry name" value="Helicase_assoc"/>
</dbReference>
<evidence type="ECO:0000313" key="2">
    <source>
        <dbReference type="EMBL" id="OEU10369.1"/>
    </source>
</evidence>
<feature type="non-terminal residue" evidence="2">
    <location>
        <position position="169"/>
    </location>
</feature>
<dbReference type="Pfam" id="PF03457">
    <property type="entry name" value="HA"/>
    <property type="match status" value="3"/>
</dbReference>
<organism evidence="2 3">
    <name type="scientific">Fragilariopsis cylindrus CCMP1102</name>
    <dbReference type="NCBI Taxonomy" id="635003"/>
    <lineage>
        <taxon>Eukaryota</taxon>
        <taxon>Sar</taxon>
        <taxon>Stramenopiles</taxon>
        <taxon>Ochrophyta</taxon>
        <taxon>Bacillariophyta</taxon>
        <taxon>Bacillariophyceae</taxon>
        <taxon>Bacillariophycidae</taxon>
        <taxon>Bacillariales</taxon>
        <taxon>Bacillariaceae</taxon>
        <taxon>Fragilariopsis</taxon>
    </lineage>
</organism>
<evidence type="ECO:0000259" key="1">
    <source>
        <dbReference type="Pfam" id="PF03457"/>
    </source>
</evidence>
<dbReference type="Gene3D" id="6.10.140.530">
    <property type="match status" value="3"/>
</dbReference>
<dbReference type="KEGG" id="fcy:FRACYDRAFT_162648"/>
<dbReference type="AlphaFoldDB" id="A0A1E7EX06"/>
<reference evidence="2 3" key="1">
    <citation type="submission" date="2016-09" db="EMBL/GenBank/DDBJ databases">
        <title>Extensive genetic diversity and differential bi-allelic expression allows diatom success in the polar Southern Ocean.</title>
        <authorList>
            <consortium name="DOE Joint Genome Institute"/>
            <person name="Mock T."/>
            <person name="Otillar R.P."/>
            <person name="Strauss J."/>
            <person name="Dupont C."/>
            <person name="Frickenhaus S."/>
            <person name="Maumus F."/>
            <person name="Mcmullan M."/>
            <person name="Sanges R."/>
            <person name="Schmutz J."/>
            <person name="Toseland A."/>
            <person name="Valas R."/>
            <person name="Veluchamy A."/>
            <person name="Ward B.J."/>
            <person name="Allen A."/>
            <person name="Barry K."/>
            <person name="Falciatore A."/>
            <person name="Ferrante M."/>
            <person name="Fortunato A.E."/>
            <person name="Gloeckner G."/>
            <person name="Gruber A."/>
            <person name="Hipkin R."/>
            <person name="Janech M."/>
            <person name="Kroth P."/>
            <person name="Leese F."/>
            <person name="Lindquist E."/>
            <person name="Lyon B.R."/>
            <person name="Martin J."/>
            <person name="Mayer C."/>
            <person name="Parker M."/>
            <person name="Quesneville H."/>
            <person name="Raymond J."/>
            <person name="Uhlig C."/>
            <person name="Valentin K.U."/>
            <person name="Worden A.Z."/>
            <person name="Armbrust E.V."/>
            <person name="Bowler C."/>
            <person name="Green B."/>
            <person name="Moulton V."/>
            <person name="Van Oosterhout C."/>
            <person name="Grigoriev I."/>
        </authorList>
    </citation>
    <scope>NUCLEOTIDE SEQUENCE [LARGE SCALE GENOMIC DNA]</scope>
    <source>
        <strain evidence="2 3">CCMP1102</strain>
    </source>
</reference>
<dbReference type="PANTHER" id="PTHR33418">
    <property type="entry name" value="HELICASE-ASSOCIATED"/>
    <property type="match status" value="1"/>
</dbReference>
<feature type="domain" description="Helicase-associated" evidence="1">
    <location>
        <begin position="1"/>
        <end position="60"/>
    </location>
</feature>
<keyword evidence="3" id="KW-1185">Reference proteome</keyword>
<feature type="non-terminal residue" evidence="2">
    <location>
        <position position="1"/>
    </location>
</feature>
<sequence>WHEMYQRLVAYKKQHDDSTNVSRRYKADPKLGIWVTTQRTMYTNNKVSEERINYLDSIGFVWRTVDLVPWDDMFQRLVTYKKKFKSILVPWKYPNLGLWVSTQRTSYNKKEISVKRINLLESIGFVWKPLDERWMEMYQKLVTYKKQHRSTKVPFHYTDDPKLGHWVRR</sequence>
<protein>
    <recommendedName>
        <fullName evidence="1">Helicase-associated domain-containing protein</fullName>
    </recommendedName>
</protein>
<feature type="domain" description="Helicase-associated" evidence="1">
    <location>
        <begin position="131"/>
        <end position="169"/>
    </location>
</feature>
<evidence type="ECO:0000313" key="3">
    <source>
        <dbReference type="Proteomes" id="UP000095751"/>
    </source>
</evidence>
<feature type="domain" description="Helicase-associated" evidence="1">
    <location>
        <begin position="69"/>
        <end position="125"/>
    </location>
</feature>
<dbReference type="OrthoDB" id="46808at2759"/>
<accession>A0A1E7EX06</accession>
<dbReference type="Proteomes" id="UP000095751">
    <property type="component" value="Unassembled WGS sequence"/>
</dbReference>
<proteinExistence type="predicted"/>